<sequence length="110" mass="11816">MTSPIDPLRRAAQARRTYRARVNESEELHDTDDRSVPAVIAGEPARPAPNHSAEGASMFSAQLMGQDGQKRGLRGGPETLGAARSVYGATEWSGKADRRARKGSIGKTEI</sequence>
<reference evidence="2" key="2">
    <citation type="submission" date="2021-04" db="EMBL/GenBank/DDBJ databases">
        <title>Draft genome assembly of strain Phenylobacterium sp. 20VBR1 using MiniION and Illumina platforms.</title>
        <authorList>
            <person name="Thomas F.A."/>
            <person name="Krishnan K.P."/>
            <person name="Sinha R.K."/>
        </authorList>
    </citation>
    <scope>NUCLEOTIDE SEQUENCE</scope>
    <source>
        <strain evidence="2">20VBR1</strain>
    </source>
</reference>
<keyword evidence="4" id="KW-1185">Reference proteome</keyword>
<evidence type="ECO:0000313" key="2">
    <source>
        <dbReference type="EMBL" id="MBR7621675.1"/>
    </source>
</evidence>
<dbReference type="AlphaFoldDB" id="A0A941HYR4"/>
<feature type="region of interest" description="Disordered" evidence="1">
    <location>
        <begin position="91"/>
        <end position="110"/>
    </location>
</feature>
<evidence type="ECO:0000256" key="1">
    <source>
        <dbReference type="SAM" id="MobiDB-lite"/>
    </source>
</evidence>
<dbReference type="EMBL" id="CP068570">
    <property type="protein sequence ID" value="QQZ50119.1"/>
    <property type="molecule type" value="Genomic_DNA"/>
</dbReference>
<evidence type="ECO:0000313" key="3">
    <source>
        <dbReference type="EMBL" id="QQZ50119.1"/>
    </source>
</evidence>
<dbReference type="EMBL" id="JAGSGD010000002">
    <property type="protein sequence ID" value="MBR7621675.1"/>
    <property type="molecule type" value="Genomic_DNA"/>
</dbReference>
<proteinExistence type="predicted"/>
<feature type="region of interest" description="Disordered" evidence="1">
    <location>
        <begin position="1"/>
        <end position="53"/>
    </location>
</feature>
<dbReference type="RefSeq" id="WP_215343184.1">
    <property type="nucleotide sequence ID" value="NZ_JAGSGD010000002.1"/>
</dbReference>
<feature type="compositionally biased region" description="Basic and acidic residues" evidence="1">
    <location>
        <begin position="21"/>
        <end position="35"/>
    </location>
</feature>
<organism evidence="2 4">
    <name type="scientific">Phenylobacterium glaciei</name>
    <dbReference type="NCBI Taxonomy" id="2803784"/>
    <lineage>
        <taxon>Bacteria</taxon>
        <taxon>Pseudomonadati</taxon>
        <taxon>Pseudomonadota</taxon>
        <taxon>Alphaproteobacteria</taxon>
        <taxon>Caulobacterales</taxon>
        <taxon>Caulobacteraceae</taxon>
        <taxon>Phenylobacterium</taxon>
    </lineage>
</organism>
<reference evidence="3" key="1">
    <citation type="submission" date="2021-01" db="EMBL/GenBank/DDBJ databases">
        <title>Genome sequence of Phenylobacterium sp. 20VBR1 isolated from a valley glaceir, Ny-Alesund, Svalbard.</title>
        <authorList>
            <person name="Thomas F.A."/>
            <person name="Krishnan K.P."/>
            <person name="Sinha R.K."/>
        </authorList>
    </citation>
    <scope>NUCLEOTIDE SEQUENCE</scope>
    <source>
        <strain evidence="3">20VBR1</strain>
    </source>
</reference>
<dbReference type="Proteomes" id="UP000622580">
    <property type="component" value="Unassembled WGS sequence"/>
</dbReference>
<evidence type="ECO:0000313" key="4">
    <source>
        <dbReference type="Proteomes" id="UP000622580"/>
    </source>
</evidence>
<gene>
    <name evidence="2" type="ORF">JKL49_19945</name>
    <name evidence="3" type="ORF">JKL49_26550</name>
</gene>
<name>A0A941HYR4_9CAUL</name>
<accession>A0A941HYR4</accession>
<protein>
    <submittedName>
        <fullName evidence="2">Uncharacterized protein</fullName>
    </submittedName>
</protein>